<keyword evidence="1" id="KW-0238">DNA-binding</keyword>
<reference evidence="1" key="1">
    <citation type="submission" date="2020-06" db="EMBL/GenBank/DDBJ databases">
        <title>Insight into the genomes of haloalkaliphilic bacilli from Kenyan soda lakes.</title>
        <authorList>
            <person name="Mwirichia R."/>
            <person name="Villamizar G.C."/>
            <person name="Poehlein A."/>
            <person name="Mugweru J."/>
            <person name="Kipnyargis A."/>
            <person name="Kiplimo D."/>
            <person name="Orwa P."/>
            <person name="Daniel R."/>
        </authorList>
    </citation>
    <scope>NUCLEOTIDE SEQUENCE</scope>
    <source>
        <strain evidence="1">B1096_S55</strain>
    </source>
</reference>
<dbReference type="Proteomes" id="UP001057753">
    <property type="component" value="Unassembled WGS sequence"/>
</dbReference>
<gene>
    <name evidence="1" type="ORF">HXA33_15820</name>
</gene>
<proteinExistence type="predicted"/>
<protein>
    <submittedName>
        <fullName evidence="1">AbrB/MazE/SpoVT family DNA-binding domain-containing protein</fullName>
    </submittedName>
</protein>
<accession>A0A9Q4B498</accession>
<keyword evidence="2" id="KW-1185">Reference proteome</keyword>
<comment type="caution">
    <text evidence="1">The sequence shown here is derived from an EMBL/GenBank/DDBJ whole genome shotgun (WGS) entry which is preliminary data.</text>
</comment>
<dbReference type="GO" id="GO:0003677">
    <property type="term" value="F:DNA binding"/>
    <property type="evidence" value="ECO:0007669"/>
    <property type="project" value="UniProtKB-KW"/>
</dbReference>
<dbReference type="OrthoDB" id="2972907at2"/>
<organism evidence="1 2">
    <name type="scientific">Salipaludibacillus agaradhaerens</name>
    <name type="common">Bacillus agaradhaerens</name>
    <dbReference type="NCBI Taxonomy" id="76935"/>
    <lineage>
        <taxon>Bacteria</taxon>
        <taxon>Bacillati</taxon>
        <taxon>Bacillota</taxon>
        <taxon>Bacilli</taxon>
        <taxon>Bacillales</taxon>
        <taxon>Bacillaceae</taxon>
    </lineage>
</organism>
<dbReference type="InterPro" id="IPR037914">
    <property type="entry name" value="SpoVT-AbrB_sf"/>
</dbReference>
<sequence length="109" mass="12756">MENAHHLTLINTHLTCTFSRHQTVRLPYELRKKLPFLQRESVSVIFGDNQHEIKIVRPGPESYHNEMSVNKNGTIRIPSEIKKFMSIKEGDVLSIFLFHNHEGLVLYRC</sequence>
<dbReference type="AlphaFoldDB" id="A0A9Q4B498"/>
<evidence type="ECO:0000313" key="2">
    <source>
        <dbReference type="Proteomes" id="UP001057753"/>
    </source>
</evidence>
<name>A0A9Q4B498_SALAG</name>
<dbReference type="RefSeq" id="WP_078578219.1">
    <property type="nucleotide sequence ID" value="NZ_JABXYM010000001.1"/>
</dbReference>
<dbReference type="SUPFAM" id="SSF89447">
    <property type="entry name" value="AbrB/MazE/MraZ-like"/>
    <property type="match status" value="1"/>
</dbReference>
<dbReference type="EMBL" id="JABXYM010000001">
    <property type="protein sequence ID" value="MCR6098006.1"/>
    <property type="molecule type" value="Genomic_DNA"/>
</dbReference>
<evidence type="ECO:0000313" key="1">
    <source>
        <dbReference type="EMBL" id="MCR6098006.1"/>
    </source>
</evidence>
<dbReference type="Gene3D" id="2.10.260.10">
    <property type="match status" value="1"/>
</dbReference>